<dbReference type="SUPFAM" id="SSF55729">
    <property type="entry name" value="Acyl-CoA N-acyltransferases (Nat)"/>
    <property type="match status" value="1"/>
</dbReference>
<sequence length="171" mass="18674">MLLRDATQADLPAILAIYNDVIANSNAIYTETPVTLEDRTAWLALRATQGYPVLVADDGGQVAGVASFGDFRPYPGFRTTVEHSVHIHRDWRGKGLGSLLVEALCERAAALGKHLMVGAIDGANAVSIRLHEKLGFKEVGRMPEAAIKHGQWLDLVFMQRWLEAPGTVRSD</sequence>
<protein>
    <submittedName>
        <fullName evidence="4">GNAT family N-acetyltransferase</fullName>
    </submittedName>
</protein>
<dbReference type="Proteomes" id="UP000234456">
    <property type="component" value="Unassembled WGS sequence"/>
</dbReference>
<proteinExistence type="predicted"/>
<dbReference type="AlphaFoldDB" id="A0A2N4TYC7"/>
<dbReference type="CDD" id="cd04301">
    <property type="entry name" value="NAT_SF"/>
    <property type="match status" value="1"/>
</dbReference>
<dbReference type="InterPro" id="IPR000182">
    <property type="entry name" value="GNAT_dom"/>
</dbReference>
<dbReference type="Pfam" id="PF00583">
    <property type="entry name" value="Acetyltransf_1"/>
    <property type="match status" value="1"/>
</dbReference>
<dbReference type="GO" id="GO:0016747">
    <property type="term" value="F:acyltransferase activity, transferring groups other than amino-acyl groups"/>
    <property type="evidence" value="ECO:0007669"/>
    <property type="project" value="InterPro"/>
</dbReference>
<dbReference type="EMBL" id="PKQE01000001">
    <property type="protein sequence ID" value="PLC44700.1"/>
    <property type="molecule type" value="Genomic_DNA"/>
</dbReference>
<gene>
    <name evidence="4" type="ORF">C0Q88_00905</name>
</gene>
<reference evidence="4 5" key="1">
    <citation type="submission" date="2017-12" db="EMBL/GenBank/DDBJ databases">
        <title>Draft genome sequence of Ralstonia pickettii 52.</title>
        <authorList>
            <person name="Zheng B."/>
        </authorList>
    </citation>
    <scope>NUCLEOTIDE SEQUENCE [LARGE SCALE GENOMIC DNA]</scope>
    <source>
        <strain evidence="4 5">52</strain>
    </source>
</reference>
<keyword evidence="2" id="KW-0012">Acyltransferase</keyword>
<keyword evidence="1 4" id="KW-0808">Transferase</keyword>
<feature type="domain" description="N-acetyltransferase" evidence="3">
    <location>
        <begin position="1"/>
        <end position="163"/>
    </location>
</feature>
<accession>A0A2N4TYC7</accession>
<organism evidence="4 5">
    <name type="scientific">Ralstonia pickettii</name>
    <name type="common">Burkholderia pickettii</name>
    <dbReference type="NCBI Taxonomy" id="329"/>
    <lineage>
        <taxon>Bacteria</taxon>
        <taxon>Pseudomonadati</taxon>
        <taxon>Pseudomonadota</taxon>
        <taxon>Betaproteobacteria</taxon>
        <taxon>Burkholderiales</taxon>
        <taxon>Burkholderiaceae</taxon>
        <taxon>Ralstonia</taxon>
    </lineage>
</organism>
<evidence type="ECO:0000259" key="3">
    <source>
        <dbReference type="PROSITE" id="PS51186"/>
    </source>
</evidence>
<dbReference type="PANTHER" id="PTHR43072:SF23">
    <property type="entry name" value="UPF0039 PROTEIN C11D3.02C"/>
    <property type="match status" value="1"/>
</dbReference>
<comment type="caution">
    <text evidence="4">The sequence shown here is derived from an EMBL/GenBank/DDBJ whole genome shotgun (WGS) entry which is preliminary data.</text>
</comment>
<dbReference type="OrthoDB" id="5459937at2"/>
<dbReference type="PROSITE" id="PS51186">
    <property type="entry name" value="GNAT"/>
    <property type="match status" value="1"/>
</dbReference>
<name>A0A2N4TYC7_RALPI</name>
<dbReference type="RefSeq" id="WP_102065094.1">
    <property type="nucleotide sequence ID" value="NZ_PKQE01000001.1"/>
</dbReference>
<evidence type="ECO:0000313" key="4">
    <source>
        <dbReference type="EMBL" id="PLC44700.1"/>
    </source>
</evidence>
<dbReference type="PANTHER" id="PTHR43072">
    <property type="entry name" value="N-ACETYLTRANSFERASE"/>
    <property type="match status" value="1"/>
</dbReference>
<evidence type="ECO:0000256" key="2">
    <source>
        <dbReference type="ARBA" id="ARBA00023315"/>
    </source>
</evidence>
<dbReference type="Gene3D" id="3.40.630.30">
    <property type="match status" value="1"/>
</dbReference>
<evidence type="ECO:0000256" key="1">
    <source>
        <dbReference type="ARBA" id="ARBA00022679"/>
    </source>
</evidence>
<evidence type="ECO:0000313" key="5">
    <source>
        <dbReference type="Proteomes" id="UP000234456"/>
    </source>
</evidence>
<dbReference type="InterPro" id="IPR016181">
    <property type="entry name" value="Acyl_CoA_acyltransferase"/>
</dbReference>